<dbReference type="EMBL" id="CBTK010000160">
    <property type="protein sequence ID" value="CDH45456.1"/>
    <property type="molecule type" value="Genomic_DNA"/>
</dbReference>
<proteinExistence type="predicted"/>
<accession>A0A7U7J4P6</accession>
<gene>
    <name evidence="1" type="ORF">BN874_2420017</name>
</gene>
<dbReference type="OrthoDB" id="3298842at2"/>
<dbReference type="RefSeq" id="WP_051497721.1">
    <property type="nucleotide sequence ID" value="NZ_CBTK010000160.1"/>
</dbReference>
<dbReference type="Gene3D" id="3.30.1390.10">
    <property type="match status" value="1"/>
</dbReference>
<sequence>MNKYLFYVLKPFFEVFLWSLDKLFQITRKRVEPTYPYDRKTRKIILPKNIENEIYQMAIKTDKPKAIKKVTELTGAGLRVSKDYVDNLLINMGADSKVKGTRT</sequence>
<organism evidence="1 2">
    <name type="scientific">Candidatus Contendobacter odensis Run_B_J11</name>
    <dbReference type="NCBI Taxonomy" id="1400861"/>
    <lineage>
        <taxon>Bacteria</taxon>
        <taxon>Pseudomonadati</taxon>
        <taxon>Pseudomonadota</taxon>
        <taxon>Gammaproteobacteria</taxon>
        <taxon>Candidatus Competibacteraceae</taxon>
        <taxon>Candidatus Contendibacter</taxon>
    </lineage>
</organism>
<name>A0A7U7J4P6_9GAMM</name>
<evidence type="ECO:0000313" key="1">
    <source>
        <dbReference type="EMBL" id="CDH45456.1"/>
    </source>
</evidence>
<evidence type="ECO:0000313" key="2">
    <source>
        <dbReference type="Proteomes" id="UP000019184"/>
    </source>
</evidence>
<dbReference type="AlphaFoldDB" id="A0A7U7J4P6"/>
<dbReference type="Proteomes" id="UP000019184">
    <property type="component" value="Unassembled WGS sequence"/>
</dbReference>
<dbReference type="InterPro" id="IPR014719">
    <property type="entry name" value="Ribosomal_bL12_C/ClpS-like"/>
</dbReference>
<comment type="caution">
    <text evidence="1">The sequence shown here is derived from an EMBL/GenBank/DDBJ whole genome shotgun (WGS) entry which is preliminary data.</text>
</comment>
<reference evidence="1 2" key="1">
    <citation type="journal article" date="2014" name="ISME J.">
        <title>Candidatus Competibacter-lineage genomes retrieved from metagenomes reveal functional metabolic diversity.</title>
        <authorList>
            <person name="McIlroy S.J."/>
            <person name="Albertsen M."/>
            <person name="Andresen E.K."/>
            <person name="Saunders A.M."/>
            <person name="Kristiansen R."/>
            <person name="Stokholm-Bjerregaard M."/>
            <person name="Nielsen K.L."/>
            <person name="Nielsen P.H."/>
        </authorList>
    </citation>
    <scope>NUCLEOTIDE SEQUENCE [LARGE SCALE GENOMIC DNA]</scope>
    <source>
        <strain evidence="1 2">Run_B_J11</strain>
    </source>
</reference>
<protein>
    <submittedName>
        <fullName evidence="1">Uncharacterized protein</fullName>
    </submittedName>
</protein>
<keyword evidence="2" id="KW-1185">Reference proteome</keyword>